<dbReference type="EMBL" id="JAWDGP010001801">
    <property type="protein sequence ID" value="KAK3788082.1"/>
    <property type="molecule type" value="Genomic_DNA"/>
</dbReference>
<reference evidence="1" key="1">
    <citation type="journal article" date="2023" name="G3 (Bethesda)">
        <title>A reference genome for the long-term kleptoplast-retaining sea slug Elysia crispata morphotype clarki.</title>
        <authorList>
            <person name="Eastman K.E."/>
            <person name="Pendleton A.L."/>
            <person name="Shaikh M.A."/>
            <person name="Suttiyut T."/>
            <person name="Ogas R."/>
            <person name="Tomko P."/>
            <person name="Gavelis G."/>
            <person name="Widhalm J.R."/>
            <person name="Wisecaver J.H."/>
        </authorList>
    </citation>
    <scope>NUCLEOTIDE SEQUENCE</scope>
    <source>
        <strain evidence="1">ECLA1</strain>
    </source>
</reference>
<dbReference type="Proteomes" id="UP001283361">
    <property type="component" value="Unassembled WGS sequence"/>
</dbReference>
<evidence type="ECO:0000313" key="2">
    <source>
        <dbReference type="Proteomes" id="UP001283361"/>
    </source>
</evidence>
<accession>A0AAE1AJT9</accession>
<sequence length="165" mass="18600">MFGLQLSPTGHSLVQASDAAPRPRHHLIILLRPLSPLFSSDDQSYAGREKPDILMIKIDRRTDKRLSQSQCQYSPAVVFSTTSASIRLYCLQTGSTVTQRHPGTLARSILLFPSTSRAVCGILRRPTYCYKGERFVTRPPKLLIFTERRAALRESSTETMRPPRV</sequence>
<protein>
    <submittedName>
        <fullName evidence="1">Uncharacterized protein</fullName>
    </submittedName>
</protein>
<evidence type="ECO:0000313" key="1">
    <source>
        <dbReference type="EMBL" id="KAK3788082.1"/>
    </source>
</evidence>
<keyword evidence="2" id="KW-1185">Reference proteome</keyword>
<comment type="caution">
    <text evidence="1">The sequence shown here is derived from an EMBL/GenBank/DDBJ whole genome shotgun (WGS) entry which is preliminary data.</text>
</comment>
<gene>
    <name evidence="1" type="ORF">RRG08_052322</name>
</gene>
<proteinExistence type="predicted"/>
<name>A0AAE1AJT9_9GAST</name>
<organism evidence="1 2">
    <name type="scientific">Elysia crispata</name>
    <name type="common">lettuce slug</name>
    <dbReference type="NCBI Taxonomy" id="231223"/>
    <lineage>
        <taxon>Eukaryota</taxon>
        <taxon>Metazoa</taxon>
        <taxon>Spiralia</taxon>
        <taxon>Lophotrochozoa</taxon>
        <taxon>Mollusca</taxon>
        <taxon>Gastropoda</taxon>
        <taxon>Heterobranchia</taxon>
        <taxon>Euthyneura</taxon>
        <taxon>Panpulmonata</taxon>
        <taxon>Sacoglossa</taxon>
        <taxon>Placobranchoidea</taxon>
        <taxon>Plakobranchidae</taxon>
        <taxon>Elysia</taxon>
    </lineage>
</organism>
<dbReference type="AlphaFoldDB" id="A0AAE1AJT9"/>